<organism evidence="2 3">
    <name type="scientific">Anser brachyrhynchus</name>
    <name type="common">Pink-footed goose</name>
    <dbReference type="NCBI Taxonomy" id="132585"/>
    <lineage>
        <taxon>Eukaryota</taxon>
        <taxon>Metazoa</taxon>
        <taxon>Chordata</taxon>
        <taxon>Craniata</taxon>
        <taxon>Vertebrata</taxon>
        <taxon>Euteleostomi</taxon>
        <taxon>Archelosauria</taxon>
        <taxon>Archosauria</taxon>
        <taxon>Dinosauria</taxon>
        <taxon>Saurischia</taxon>
        <taxon>Theropoda</taxon>
        <taxon>Coelurosauria</taxon>
        <taxon>Aves</taxon>
        <taxon>Neognathae</taxon>
        <taxon>Galloanserae</taxon>
        <taxon>Anseriformes</taxon>
        <taxon>Anatidae</taxon>
        <taxon>Anserinae</taxon>
        <taxon>Anser</taxon>
    </lineage>
</organism>
<name>A0A8B9BM91_9AVES</name>
<proteinExistence type="predicted"/>
<evidence type="ECO:0000256" key="1">
    <source>
        <dbReference type="SAM" id="MobiDB-lite"/>
    </source>
</evidence>
<keyword evidence="3" id="KW-1185">Reference proteome</keyword>
<feature type="region of interest" description="Disordered" evidence="1">
    <location>
        <begin position="1"/>
        <end position="98"/>
    </location>
</feature>
<dbReference type="AlphaFoldDB" id="A0A8B9BM91"/>
<reference evidence="2" key="1">
    <citation type="submission" date="2025-08" db="UniProtKB">
        <authorList>
            <consortium name="Ensembl"/>
        </authorList>
    </citation>
    <scope>IDENTIFICATION</scope>
</reference>
<protein>
    <submittedName>
        <fullName evidence="2">Uncharacterized protein</fullName>
    </submittedName>
</protein>
<feature type="compositionally biased region" description="Basic residues" evidence="1">
    <location>
        <begin position="1"/>
        <end position="10"/>
    </location>
</feature>
<accession>A0A8B9BM91</accession>
<sequence length="116" mass="11774">RPQHRPRLWPRSRPPLAPGPAPARLRPGGRAAVPGGCGGPAAMEALPLPALGRRGPPGAAEPGEPPRVSGAGPGPGPGPGRGRGRGRGGRGTAQPCPRCIAGESVSVLTFFLWHER</sequence>
<reference evidence="2" key="2">
    <citation type="submission" date="2025-09" db="UniProtKB">
        <authorList>
            <consortium name="Ensembl"/>
        </authorList>
    </citation>
    <scope>IDENTIFICATION</scope>
</reference>
<feature type="compositionally biased region" description="Pro residues" evidence="1">
    <location>
        <begin position="12"/>
        <end position="21"/>
    </location>
</feature>
<dbReference type="Ensembl" id="ENSABRT00000009159.1">
    <property type="protein sequence ID" value="ENSABRP00000006356.1"/>
    <property type="gene ID" value="ENSABRG00000005867.1"/>
</dbReference>
<feature type="compositionally biased region" description="Low complexity" evidence="1">
    <location>
        <begin position="22"/>
        <end position="70"/>
    </location>
</feature>
<evidence type="ECO:0000313" key="3">
    <source>
        <dbReference type="Proteomes" id="UP000694426"/>
    </source>
</evidence>
<evidence type="ECO:0000313" key="2">
    <source>
        <dbReference type="Ensembl" id="ENSABRP00000006356.1"/>
    </source>
</evidence>
<dbReference type="Proteomes" id="UP000694426">
    <property type="component" value="Unplaced"/>
</dbReference>